<sequence>MLDGAQYNFAVQPEQPPFSLSLLTPHSAAQRCLTGYTTTRSRPLPPSAVPPLRPSRGSSTCATPPRPAPPPAEPARRARPAPPPRAVPPRRPLLQLLPARWWRTGNPGGERADQGGGGRRAMPESQGAEPARAGGAGGAGGGRGEEAPGPSSRGKADAGEEGGGGGGGGDVDGERGARGGALDGEEEMGGEDEEAAGRGPAGVRERQRLRGVQAGGGGRVAAVSDGLEDGPGGAPRDGGRDGPRAKGGHAGAAGSAAHGGGVDRHVLRAEEEEAHPRLGSGRERRAEAGGGGGGGQRRGGCWLARDEEARLMMEVDVEALLLSSGEDEDEEDEDEEDEYEVEYAQGRWRLLKRATSRKEEEGYSQHLPAGAFAAVMRVTPERSSRSSSTRRRRSKERQSGEAKVSPPSPPPPAKSDDDRQPSRTNERVPERSPPTSSLRASASTVVVEPPPRTTAAPDGIPAAAARTWPTQPSLPSPPLSLASEAELAAIYDAYYRAAAAADDVGTTAPSIRAGIRGPPSPPCTRSAPPQPVSPLPEHGYVAAEREVERRDHGDDESLHPRPLRTRHYRPRSSGIPVPKHPTAVGMPRVGSVHSVSSTVLLGCGGGGGRRWPRPVEGC</sequence>
<gene>
    <name evidence="2" type="ORF">ISF_07550</name>
</gene>
<feature type="compositionally biased region" description="Polar residues" evidence="1">
    <location>
        <begin position="433"/>
        <end position="444"/>
    </location>
</feature>
<feature type="region of interest" description="Disordered" evidence="1">
    <location>
        <begin position="355"/>
        <end position="479"/>
    </location>
</feature>
<reference evidence="2 3" key="1">
    <citation type="journal article" date="2016" name="Genome Biol. Evol.">
        <title>Divergent and convergent evolution of fungal pathogenicity.</title>
        <authorList>
            <person name="Shang Y."/>
            <person name="Xiao G."/>
            <person name="Zheng P."/>
            <person name="Cen K."/>
            <person name="Zhan S."/>
            <person name="Wang C."/>
        </authorList>
    </citation>
    <scope>NUCLEOTIDE SEQUENCE [LARGE SCALE GENOMIC DNA]</scope>
    <source>
        <strain evidence="2 3">ARSEF 2679</strain>
    </source>
</reference>
<evidence type="ECO:0000313" key="2">
    <source>
        <dbReference type="EMBL" id="OAA56482.1"/>
    </source>
</evidence>
<proteinExistence type="predicted"/>
<feature type="region of interest" description="Disordered" evidence="1">
    <location>
        <begin position="320"/>
        <end position="342"/>
    </location>
</feature>
<dbReference type="EMBL" id="AZHB01000022">
    <property type="protein sequence ID" value="OAA56482.1"/>
    <property type="molecule type" value="Genomic_DNA"/>
</dbReference>
<evidence type="ECO:0000256" key="1">
    <source>
        <dbReference type="SAM" id="MobiDB-lite"/>
    </source>
</evidence>
<name>A0A167PB82_CORFA</name>
<evidence type="ECO:0000313" key="3">
    <source>
        <dbReference type="Proteomes" id="UP000076744"/>
    </source>
</evidence>
<feature type="compositionally biased region" description="Low complexity" evidence="1">
    <location>
        <begin position="455"/>
        <end position="465"/>
    </location>
</feature>
<feature type="compositionally biased region" description="Gly residues" evidence="1">
    <location>
        <begin position="288"/>
        <end position="298"/>
    </location>
</feature>
<dbReference type="AlphaFoldDB" id="A0A167PB82"/>
<dbReference type="GeneID" id="30023842"/>
<feature type="compositionally biased region" description="Acidic residues" evidence="1">
    <location>
        <begin position="183"/>
        <end position="194"/>
    </location>
</feature>
<feature type="compositionally biased region" description="Basic residues" evidence="1">
    <location>
        <begin position="561"/>
        <end position="570"/>
    </location>
</feature>
<dbReference type="Proteomes" id="UP000076744">
    <property type="component" value="Unassembled WGS sequence"/>
</dbReference>
<feature type="compositionally biased region" description="Pro residues" evidence="1">
    <location>
        <begin position="43"/>
        <end position="53"/>
    </location>
</feature>
<keyword evidence="3" id="KW-1185">Reference proteome</keyword>
<feature type="compositionally biased region" description="Gly residues" evidence="1">
    <location>
        <begin position="161"/>
        <end position="170"/>
    </location>
</feature>
<protein>
    <submittedName>
        <fullName evidence="2">Uncharacterized protein</fullName>
    </submittedName>
</protein>
<dbReference type="STRING" id="1081104.A0A167PB82"/>
<feature type="region of interest" description="Disordered" evidence="1">
    <location>
        <begin position="36"/>
        <end position="300"/>
    </location>
</feature>
<feature type="compositionally biased region" description="Basic and acidic residues" evidence="1">
    <location>
        <begin position="543"/>
        <end position="559"/>
    </location>
</feature>
<feature type="compositionally biased region" description="Basic and acidic residues" evidence="1">
    <location>
        <begin position="414"/>
        <end position="430"/>
    </location>
</feature>
<feature type="compositionally biased region" description="Pro residues" evidence="1">
    <location>
        <begin position="80"/>
        <end position="91"/>
    </location>
</feature>
<feature type="compositionally biased region" description="Basic and acidic residues" evidence="1">
    <location>
        <begin position="261"/>
        <end position="287"/>
    </location>
</feature>
<dbReference type="RefSeq" id="XP_018701749.1">
    <property type="nucleotide sequence ID" value="XM_018851153.1"/>
</dbReference>
<feature type="compositionally biased region" description="Pro residues" evidence="1">
    <location>
        <begin position="64"/>
        <end position="73"/>
    </location>
</feature>
<organism evidence="2 3">
    <name type="scientific">Cordyceps fumosorosea (strain ARSEF 2679)</name>
    <name type="common">Isaria fumosorosea</name>
    <dbReference type="NCBI Taxonomy" id="1081104"/>
    <lineage>
        <taxon>Eukaryota</taxon>
        <taxon>Fungi</taxon>
        <taxon>Dikarya</taxon>
        <taxon>Ascomycota</taxon>
        <taxon>Pezizomycotina</taxon>
        <taxon>Sordariomycetes</taxon>
        <taxon>Hypocreomycetidae</taxon>
        <taxon>Hypocreales</taxon>
        <taxon>Cordycipitaceae</taxon>
        <taxon>Cordyceps</taxon>
    </lineage>
</organism>
<feature type="compositionally biased region" description="Acidic residues" evidence="1">
    <location>
        <begin position="325"/>
        <end position="341"/>
    </location>
</feature>
<feature type="compositionally biased region" description="Pro residues" evidence="1">
    <location>
        <begin position="518"/>
        <end position="534"/>
    </location>
</feature>
<accession>A0A167PB82</accession>
<comment type="caution">
    <text evidence="2">The sequence shown here is derived from an EMBL/GenBank/DDBJ whole genome shotgun (WGS) entry which is preliminary data.</text>
</comment>
<feature type="region of interest" description="Disordered" evidence="1">
    <location>
        <begin position="510"/>
        <end position="589"/>
    </location>
</feature>